<sequence>MNKKIAKKRLVYVGHHFHLKTRSTQFLVEALSTRFSVTTVAVDPENLAASNLSFTRAECDVVVVLQLDFLAPIFIARGIPTVVVPMFDGSEHMPELHWQFSQQARFVSFSRHLHVKIQRAGGQSLLVKYFPEPEAYVSARKYRELSGFFWERRPDSGVDASFIAKLVGSQLDRMHIHQARDLPLPPGPNVKTLFGDTEVTTSTWFENRSELSELMARANIYFAPRLSEGIGMGFLEAMAQGMAVIAHDASTHNEYIANWSSGVLYSLHGTHELVLSTQKVAEMGEAARQCIAEGRPIWLRQIDQMLDWIDGCPEPDVGDLPADFLDTEISRAYTAGFGAYRRFLRRNIHLLKSLAPKMETVASGKGGVIDDGPALMPALRESTIAFGSAGARQYLAKGWSHDEPGFVWVDGPYATLNFSAVGDLAAARSLTIRCHAPPLPHPQRLAIVVNGAFADAIEVGSESIEHTIALPEVGLGALTEIALFAEQTCKLPGEARRLSVAVSSISFH</sequence>
<evidence type="ECO:0000313" key="2">
    <source>
        <dbReference type="EMBL" id="PLR18834.1"/>
    </source>
</evidence>
<gene>
    <name evidence="2" type="ORF">SGCZBJ_24675</name>
</gene>
<dbReference type="Pfam" id="PF00534">
    <property type="entry name" value="Glycos_transf_1"/>
    <property type="match status" value="1"/>
</dbReference>
<dbReference type="PANTHER" id="PTHR45947">
    <property type="entry name" value="SULFOQUINOVOSYL TRANSFERASE SQD2"/>
    <property type="match status" value="1"/>
</dbReference>
<organism evidence="2 3">
    <name type="scientific">Caulobacter zeae</name>
    <dbReference type="NCBI Taxonomy" id="2055137"/>
    <lineage>
        <taxon>Bacteria</taxon>
        <taxon>Pseudomonadati</taxon>
        <taxon>Pseudomonadota</taxon>
        <taxon>Alphaproteobacteria</taxon>
        <taxon>Caulobacterales</taxon>
        <taxon>Caulobacteraceae</taxon>
        <taxon>Caulobacter</taxon>
    </lineage>
</organism>
<evidence type="ECO:0000313" key="3">
    <source>
        <dbReference type="Proteomes" id="UP000234479"/>
    </source>
</evidence>
<dbReference type="SUPFAM" id="SSF53756">
    <property type="entry name" value="UDP-Glycosyltransferase/glycogen phosphorylase"/>
    <property type="match status" value="1"/>
</dbReference>
<dbReference type="PANTHER" id="PTHR45947:SF3">
    <property type="entry name" value="SULFOQUINOVOSYL TRANSFERASE SQD2"/>
    <property type="match status" value="1"/>
</dbReference>
<protein>
    <recommendedName>
        <fullName evidence="1">Glycosyl transferase family 1 domain-containing protein</fullName>
    </recommendedName>
</protein>
<dbReference type="GO" id="GO:0016757">
    <property type="term" value="F:glycosyltransferase activity"/>
    <property type="evidence" value="ECO:0007669"/>
    <property type="project" value="InterPro"/>
</dbReference>
<name>A0A2N5CYE8_9CAUL</name>
<dbReference type="InterPro" id="IPR001296">
    <property type="entry name" value="Glyco_trans_1"/>
</dbReference>
<dbReference type="RefSeq" id="WP_101720545.1">
    <property type="nucleotide sequence ID" value="NZ_PJRS01000049.1"/>
</dbReference>
<feature type="domain" description="Glycosyl transferase family 1" evidence="1">
    <location>
        <begin position="202"/>
        <end position="295"/>
    </location>
</feature>
<accession>A0A2N5CYE8</accession>
<dbReference type="EMBL" id="PJRS01000049">
    <property type="protein sequence ID" value="PLR18834.1"/>
    <property type="molecule type" value="Genomic_DNA"/>
</dbReference>
<dbReference type="Proteomes" id="UP000234479">
    <property type="component" value="Unassembled WGS sequence"/>
</dbReference>
<dbReference type="AlphaFoldDB" id="A0A2N5CYE8"/>
<comment type="caution">
    <text evidence="2">The sequence shown here is derived from an EMBL/GenBank/DDBJ whole genome shotgun (WGS) entry which is preliminary data.</text>
</comment>
<dbReference type="InterPro" id="IPR050194">
    <property type="entry name" value="Glycosyltransferase_grp1"/>
</dbReference>
<dbReference type="OrthoDB" id="9814604at2"/>
<evidence type="ECO:0000259" key="1">
    <source>
        <dbReference type="Pfam" id="PF00534"/>
    </source>
</evidence>
<proteinExistence type="predicted"/>
<dbReference type="Gene3D" id="3.40.50.2000">
    <property type="entry name" value="Glycogen Phosphorylase B"/>
    <property type="match status" value="1"/>
</dbReference>
<keyword evidence="3" id="KW-1185">Reference proteome</keyword>
<reference evidence="2 3" key="1">
    <citation type="submission" date="2017-12" db="EMBL/GenBank/DDBJ databases">
        <title>The genome sequence of Caulobacter sp. 410.</title>
        <authorList>
            <person name="Gao J."/>
            <person name="Mao X."/>
            <person name="Sun J."/>
        </authorList>
    </citation>
    <scope>NUCLEOTIDE SEQUENCE [LARGE SCALE GENOMIC DNA]</scope>
    <source>
        <strain evidence="2 3">410</strain>
    </source>
</reference>